<name>A0A7G9YHA2_9EURY</name>
<gene>
    <name evidence="1" type="ORF">FLPANLNF_00005</name>
</gene>
<accession>A0A7G9YHA2</accession>
<reference evidence="1" key="1">
    <citation type="submission" date="2020-06" db="EMBL/GenBank/DDBJ databases">
        <title>Unique genomic features of the anaerobic methanotrophic archaea.</title>
        <authorList>
            <person name="Chadwick G.L."/>
            <person name="Skennerton C.T."/>
            <person name="Laso-Perez R."/>
            <person name="Leu A.O."/>
            <person name="Speth D.R."/>
            <person name="Yu H."/>
            <person name="Morgan-Lang C."/>
            <person name="Hatzenpichler R."/>
            <person name="Goudeau D."/>
            <person name="Malmstrom R."/>
            <person name="Brazelton W.J."/>
            <person name="Woyke T."/>
            <person name="Hallam S.J."/>
            <person name="Tyson G.W."/>
            <person name="Wegener G."/>
            <person name="Boetius A."/>
            <person name="Orphan V."/>
        </authorList>
    </citation>
    <scope>NUCLEOTIDE SEQUENCE</scope>
</reference>
<evidence type="ECO:0000313" key="1">
    <source>
        <dbReference type="EMBL" id="QNO47386.1"/>
    </source>
</evidence>
<organism evidence="1">
    <name type="scientific">Candidatus Methanogaster sp. ANME-2c ERB4</name>
    <dbReference type="NCBI Taxonomy" id="2759911"/>
    <lineage>
        <taxon>Archaea</taxon>
        <taxon>Methanobacteriati</taxon>
        <taxon>Methanobacteriota</taxon>
        <taxon>Stenosarchaea group</taxon>
        <taxon>Methanomicrobia</taxon>
        <taxon>Methanosarcinales</taxon>
        <taxon>ANME-2 cluster</taxon>
        <taxon>Candidatus Methanogasteraceae</taxon>
        <taxon>Candidatus Methanogaster</taxon>
    </lineage>
</organism>
<sequence length="60" mass="6925">MPSALLATHTVTNFTNGRISRILNRNKFVSFFIRDPYALNATRVGFSYEMLATRITREPF</sequence>
<protein>
    <submittedName>
        <fullName evidence="1">Uncharacterized protein</fullName>
    </submittedName>
</protein>
<dbReference type="AlphaFoldDB" id="A0A7G9YHA2"/>
<proteinExistence type="predicted"/>
<dbReference type="EMBL" id="MT631261">
    <property type="protein sequence ID" value="QNO47386.1"/>
    <property type="molecule type" value="Genomic_DNA"/>
</dbReference>